<dbReference type="Pfam" id="PF00551">
    <property type="entry name" value="Formyl_trans_N"/>
    <property type="match status" value="1"/>
</dbReference>
<evidence type="ECO:0000256" key="5">
    <source>
        <dbReference type="HAMAP-Rule" id="MF_00182"/>
    </source>
</evidence>
<evidence type="ECO:0000256" key="1">
    <source>
        <dbReference type="ARBA" id="ARBA00010699"/>
    </source>
</evidence>
<dbReference type="InterPro" id="IPR044135">
    <property type="entry name" value="Met-tRNA-FMT_C"/>
</dbReference>
<dbReference type="GO" id="GO:0004479">
    <property type="term" value="F:methionyl-tRNA formyltransferase activity"/>
    <property type="evidence" value="ECO:0007669"/>
    <property type="project" value="UniProtKB-UniRule"/>
</dbReference>
<dbReference type="PANTHER" id="PTHR11138:SF5">
    <property type="entry name" value="METHIONYL-TRNA FORMYLTRANSFERASE, MITOCHONDRIAL"/>
    <property type="match status" value="1"/>
</dbReference>
<feature type="domain" description="Formyl transferase C-terminal" evidence="7">
    <location>
        <begin position="203"/>
        <end position="298"/>
    </location>
</feature>
<dbReference type="CDD" id="cd08704">
    <property type="entry name" value="Met_tRNA_FMT_C"/>
    <property type="match status" value="1"/>
</dbReference>
<dbReference type="Gene3D" id="3.40.50.12230">
    <property type="match status" value="1"/>
</dbReference>
<feature type="domain" description="Formyl transferase N-terminal" evidence="6">
    <location>
        <begin position="1"/>
        <end position="179"/>
    </location>
</feature>
<dbReference type="InterPro" id="IPR005793">
    <property type="entry name" value="Formyl_trans_C"/>
</dbReference>
<dbReference type="FunFam" id="3.40.50.12230:FF:000001">
    <property type="entry name" value="Methionyl-tRNA formyltransferase"/>
    <property type="match status" value="1"/>
</dbReference>
<evidence type="ECO:0000256" key="2">
    <source>
        <dbReference type="ARBA" id="ARBA00012261"/>
    </source>
</evidence>
<organism evidence="8">
    <name type="scientific">Ignavibacterium album</name>
    <dbReference type="NCBI Taxonomy" id="591197"/>
    <lineage>
        <taxon>Bacteria</taxon>
        <taxon>Pseudomonadati</taxon>
        <taxon>Ignavibacteriota</taxon>
        <taxon>Ignavibacteria</taxon>
        <taxon>Ignavibacteriales</taxon>
        <taxon>Ignavibacteriaceae</taxon>
        <taxon>Ignavibacterium</taxon>
    </lineage>
</organism>
<dbReference type="InterPro" id="IPR011034">
    <property type="entry name" value="Formyl_transferase-like_C_sf"/>
</dbReference>
<evidence type="ECO:0000256" key="3">
    <source>
        <dbReference type="ARBA" id="ARBA00022679"/>
    </source>
</evidence>
<evidence type="ECO:0000256" key="4">
    <source>
        <dbReference type="ARBA" id="ARBA00022917"/>
    </source>
</evidence>
<dbReference type="InterPro" id="IPR036477">
    <property type="entry name" value="Formyl_transf_N_sf"/>
</dbReference>
<proteinExistence type="inferred from homology"/>
<keyword evidence="3 5" id="KW-0808">Transferase</keyword>
<accession>A0A7V3E6A1</accession>
<dbReference type="InterPro" id="IPR005794">
    <property type="entry name" value="Fmt"/>
</dbReference>
<dbReference type="CDD" id="cd08646">
    <property type="entry name" value="FMT_core_Met-tRNA-FMT_N"/>
    <property type="match status" value="1"/>
</dbReference>
<dbReference type="HAMAP" id="MF_00182">
    <property type="entry name" value="Formyl_trans"/>
    <property type="match status" value="1"/>
</dbReference>
<comment type="catalytic activity">
    <reaction evidence="5">
        <text>L-methionyl-tRNA(fMet) + (6R)-10-formyltetrahydrofolate = N-formyl-L-methionyl-tRNA(fMet) + (6S)-5,6,7,8-tetrahydrofolate + H(+)</text>
        <dbReference type="Rhea" id="RHEA:24380"/>
        <dbReference type="Rhea" id="RHEA-COMP:9952"/>
        <dbReference type="Rhea" id="RHEA-COMP:9953"/>
        <dbReference type="ChEBI" id="CHEBI:15378"/>
        <dbReference type="ChEBI" id="CHEBI:57453"/>
        <dbReference type="ChEBI" id="CHEBI:78530"/>
        <dbReference type="ChEBI" id="CHEBI:78844"/>
        <dbReference type="ChEBI" id="CHEBI:195366"/>
        <dbReference type="EC" id="2.1.2.9"/>
    </reaction>
</comment>
<dbReference type="EC" id="2.1.2.9" evidence="2 5"/>
<dbReference type="InterPro" id="IPR002376">
    <property type="entry name" value="Formyl_transf_N"/>
</dbReference>
<keyword evidence="4 5" id="KW-0648">Protein biosynthesis</keyword>
<protein>
    <recommendedName>
        <fullName evidence="2 5">Methionyl-tRNA formyltransferase</fullName>
        <ecNumber evidence="2 5">2.1.2.9</ecNumber>
    </recommendedName>
</protein>
<dbReference type="SUPFAM" id="SSF50486">
    <property type="entry name" value="FMT C-terminal domain-like"/>
    <property type="match status" value="1"/>
</dbReference>
<dbReference type="NCBIfam" id="TIGR00460">
    <property type="entry name" value="fmt"/>
    <property type="match status" value="1"/>
</dbReference>
<evidence type="ECO:0000313" key="8">
    <source>
        <dbReference type="EMBL" id="HFI90785.1"/>
    </source>
</evidence>
<feature type="binding site" evidence="5">
    <location>
        <begin position="109"/>
        <end position="112"/>
    </location>
    <ligand>
        <name>(6S)-5,6,7,8-tetrahydrofolate</name>
        <dbReference type="ChEBI" id="CHEBI:57453"/>
    </ligand>
</feature>
<sequence length="308" mass="35267">MKIVFMGTPDFAIPSLKAIYNSKHQLLAVVTTPDKERGRGQKITFTPVKQFAVEHNIPVFQPEKLKGNEEFANQMKELQPDLFVVVAFRILPKEIFEIPKFGSFNLHASLLPEYRGAAPIQWALIKGETETGLTTFKLAEKVDTGNIYLQIKVPIYPEDNFGTLHDRLSELGADVVMKTIEMIENGNYQLLPQDDSLASPAPKITKEICKIDWNKSADEIHNLVRGLSPYPAAFFLFKDKVIKVYRTEIVRTRNLKPFEIYQTKKELIIGCGKDAIRILEIQQEGKKRMGIEEFLRGFSFIKEEYEKE</sequence>
<name>A0A7V3E6A1_9BACT</name>
<dbReference type="PANTHER" id="PTHR11138">
    <property type="entry name" value="METHIONYL-TRNA FORMYLTRANSFERASE"/>
    <property type="match status" value="1"/>
</dbReference>
<dbReference type="EMBL" id="DSUJ01000008">
    <property type="protein sequence ID" value="HFI90785.1"/>
    <property type="molecule type" value="Genomic_DNA"/>
</dbReference>
<dbReference type="Pfam" id="PF02911">
    <property type="entry name" value="Formyl_trans_C"/>
    <property type="match status" value="1"/>
</dbReference>
<evidence type="ECO:0000259" key="7">
    <source>
        <dbReference type="Pfam" id="PF02911"/>
    </source>
</evidence>
<comment type="similarity">
    <text evidence="1 5">Belongs to the Fmt family.</text>
</comment>
<reference evidence="8" key="1">
    <citation type="journal article" date="2020" name="mSystems">
        <title>Genome- and Community-Level Interaction Insights into Carbon Utilization and Element Cycling Functions of Hydrothermarchaeota in Hydrothermal Sediment.</title>
        <authorList>
            <person name="Zhou Z."/>
            <person name="Liu Y."/>
            <person name="Xu W."/>
            <person name="Pan J."/>
            <person name="Luo Z.H."/>
            <person name="Li M."/>
        </authorList>
    </citation>
    <scope>NUCLEOTIDE SEQUENCE [LARGE SCALE GENOMIC DNA]</scope>
    <source>
        <strain evidence="8">SpSt-479</strain>
    </source>
</reference>
<comment type="function">
    <text evidence="5">Attaches a formyl group to the free amino group of methionyl-tRNA(fMet). The formyl group appears to play a dual role in the initiator identity of N-formylmethionyl-tRNA by promoting its recognition by IF2 and preventing the misappropriation of this tRNA by the elongation apparatus.</text>
</comment>
<dbReference type="SUPFAM" id="SSF53328">
    <property type="entry name" value="Formyltransferase"/>
    <property type="match status" value="1"/>
</dbReference>
<comment type="caution">
    <text evidence="8">The sequence shown here is derived from an EMBL/GenBank/DDBJ whole genome shotgun (WGS) entry which is preliminary data.</text>
</comment>
<gene>
    <name evidence="5" type="primary">fmt</name>
    <name evidence="8" type="ORF">ENS31_04535</name>
</gene>
<dbReference type="AlphaFoldDB" id="A0A7V3E6A1"/>
<dbReference type="InterPro" id="IPR041711">
    <property type="entry name" value="Met-tRNA-FMT_N"/>
</dbReference>
<dbReference type="GO" id="GO:0005829">
    <property type="term" value="C:cytosol"/>
    <property type="evidence" value="ECO:0007669"/>
    <property type="project" value="TreeGrafter"/>
</dbReference>
<evidence type="ECO:0000259" key="6">
    <source>
        <dbReference type="Pfam" id="PF00551"/>
    </source>
</evidence>